<evidence type="ECO:0000313" key="9">
    <source>
        <dbReference type="Proteomes" id="UP000255165"/>
    </source>
</evidence>
<evidence type="ECO:0000256" key="4">
    <source>
        <dbReference type="ARBA" id="ARBA00022989"/>
    </source>
</evidence>
<keyword evidence="5 6" id="KW-0472">Membrane</keyword>
<evidence type="ECO:0000313" key="8">
    <source>
        <dbReference type="EMBL" id="RDK08617.1"/>
    </source>
</evidence>
<evidence type="ECO:0000259" key="7">
    <source>
        <dbReference type="PROSITE" id="PS50850"/>
    </source>
</evidence>
<comment type="caution">
    <text evidence="8">The sequence shown here is derived from an EMBL/GenBank/DDBJ whole genome shotgun (WGS) entry which is preliminary data.</text>
</comment>
<name>A0A370NSN8_9BURK</name>
<keyword evidence="4 6" id="KW-1133">Transmembrane helix</keyword>
<protein>
    <submittedName>
        <fullName evidence="8">MFS transporter</fullName>
    </submittedName>
</protein>
<evidence type="ECO:0000256" key="3">
    <source>
        <dbReference type="ARBA" id="ARBA00022692"/>
    </source>
</evidence>
<dbReference type="GO" id="GO:0005886">
    <property type="term" value="C:plasma membrane"/>
    <property type="evidence" value="ECO:0007669"/>
    <property type="project" value="TreeGrafter"/>
</dbReference>
<dbReference type="AlphaFoldDB" id="A0A370NSN8"/>
<feature type="transmembrane region" description="Helical" evidence="6">
    <location>
        <begin position="157"/>
        <end position="180"/>
    </location>
</feature>
<feature type="transmembrane region" description="Helical" evidence="6">
    <location>
        <begin position="192"/>
        <end position="214"/>
    </location>
</feature>
<feature type="domain" description="Major facilitator superfamily (MFS) profile" evidence="7">
    <location>
        <begin position="33"/>
        <end position="438"/>
    </location>
</feature>
<evidence type="ECO:0000256" key="5">
    <source>
        <dbReference type="ARBA" id="ARBA00023136"/>
    </source>
</evidence>
<organism evidence="8 9">
    <name type="scientific">Cupriavidus lacunae</name>
    <dbReference type="NCBI Taxonomy" id="2666307"/>
    <lineage>
        <taxon>Bacteria</taxon>
        <taxon>Pseudomonadati</taxon>
        <taxon>Pseudomonadota</taxon>
        <taxon>Betaproteobacteria</taxon>
        <taxon>Burkholderiales</taxon>
        <taxon>Burkholderiaceae</taxon>
        <taxon>Cupriavidus</taxon>
    </lineage>
</organism>
<dbReference type="FunFam" id="1.20.1250.20:FF:000018">
    <property type="entry name" value="MFS transporter permease"/>
    <property type="match status" value="1"/>
</dbReference>
<reference evidence="9" key="1">
    <citation type="submission" date="2018-06" db="EMBL/GenBank/DDBJ databases">
        <authorList>
            <person name="Feng T."/>
            <person name="Jeon C.O."/>
        </authorList>
    </citation>
    <scope>NUCLEOTIDE SEQUENCE [LARGE SCALE GENOMIC DNA]</scope>
    <source>
        <strain evidence="9">S23</strain>
    </source>
</reference>
<evidence type="ECO:0000256" key="2">
    <source>
        <dbReference type="ARBA" id="ARBA00022448"/>
    </source>
</evidence>
<dbReference type="Gene3D" id="1.20.1250.20">
    <property type="entry name" value="MFS general substrate transporter like domains"/>
    <property type="match status" value="2"/>
</dbReference>
<feature type="transmembrane region" description="Helical" evidence="6">
    <location>
        <begin position="323"/>
        <end position="342"/>
    </location>
</feature>
<accession>A0A370NSN8</accession>
<feature type="transmembrane region" description="Helical" evidence="6">
    <location>
        <begin position="348"/>
        <end position="368"/>
    </location>
</feature>
<gene>
    <name evidence="8" type="ORF">DN412_19630</name>
</gene>
<feature type="transmembrane region" description="Helical" evidence="6">
    <location>
        <begin position="414"/>
        <end position="434"/>
    </location>
</feature>
<dbReference type="PROSITE" id="PS50850">
    <property type="entry name" value="MFS"/>
    <property type="match status" value="1"/>
</dbReference>
<keyword evidence="9" id="KW-1185">Reference proteome</keyword>
<evidence type="ECO:0000256" key="1">
    <source>
        <dbReference type="ARBA" id="ARBA00004141"/>
    </source>
</evidence>
<dbReference type="EMBL" id="QKWJ01000024">
    <property type="protein sequence ID" value="RDK08617.1"/>
    <property type="molecule type" value="Genomic_DNA"/>
</dbReference>
<dbReference type="PANTHER" id="PTHR43791:SF36">
    <property type="entry name" value="TRANSPORTER, PUTATIVE (AFU_ORTHOLOGUE AFUA_6G08340)-RELATED"/>
    <property type="match status" value="1"/>
</dbReference>
<dbReference type="CDD" id="cd17319">
    <property type="entry name" value="MFS_ExuT_GudP_like"/>
    <property type="match status" value="1"/>
</dbReference>
<feature type="transmembrane region" description="Helical" evidence="6">
    <location>
        <begin position="67"/>
        <end position="87"/>
    </location>
</feature>
<dbReference type="SUPFAM" id="SSF103473">
    <property type="entry name" value="MFS general substrate transporter"/>
    <property type="match status" value="1"/>
</dbReference>
<keyword evidence="3 6" id="KW-0812">Transmembrane</keyword>
<proteinExistence type="predicted"/>
<feature type="transmembrane region" description="Helical" evidence="6">
    <location>
        <begin position="124"/>
        <end position="145"/>
    </location>
</feature>
<dbReference type="RefSeq" id="WP_115213120.1">
    <property type="nucleotide sequence ID" value="NZ_QKWJ01000024.1"/>
</dbReference>
<dbReference type="InterPro" id="IPR011701">
    <property type="entry name" value="MFS"/>
</dbReference>
<dbReference type="Proteomes" id="UP000255165">
    <property type="component" value="Unassembled WGS sequence"/>
</dbReference>
<dbReference type="Pfam" id="PF07690">
    <property type="entry name" value="MFS_1"/>
    <property type="match status" value="1"/>
</dbReference>
<evidence type="ECO:0000256" key="6">
    <source>
        <dbReference type="SAM" id="Phobius"/>
    </source>
</evidence>
<dbReference type="GO" id="GO:0022857">
    <property type="term" value="F:transmembrane transporter activity"/>
    <property type="evidence" value="ECO:0007669"/>
    <property type="project" value="InterPro"/>
</dbReference>
<dbReference type="PANTHER" id="PTHR43791">
    <property type="entry name" value="PERMEASE-RELATED"/>
    <property type="match status" value="1"/>
</dbReference>
<comment type="subcellular location">
    <subcellularLocation>
        <location evidence="1">Membrane</location>
        <topology evidence="1">Multi-pass membrane protein</topology>
    </subcellularLocation>
</comment>
<feature type="transmembrane region" description="Helical" evidence="6">
    <location>
        <begin position="290"/>
        <end position="311"/>
    </location>
</feature>
<sequence>MKTISTSAALPGSAPAHAVDEVQRAFSKVTWRIIPFLFICYVFAYLDRVNIGFAALQMKQDLGFSDAVYGLGAGIFFIGYFLFEVPSNLLLEKIGARKTLMRIMMVWGVISASFAFITTPTQFYLARFLLGAFEAGFFPGIVVYLTYWFPPMMRGKIITVFMSAIAVSGVIGGPLSGWIMANMGSTSGFAGWQWLFIIEAVPSIILGIFVFFVLSDKPADARWLSAREREVVIHAVGATGGHDHDASFWRTLRDPRLYALSAIYFAIAAGLYIISFWLPAMIRSYNVTDPLHIGILTVIPYGITTAGMVVIGKHSDKTRERRWHVALGMIVAALGLVTVTFVHDSLTAALTVLSITTLGILTAMPLFWTIPTSYLSSSGAAGGIAVINSIGLIGGFASPSVIGWVKTTTGSLDYGLYTFATILVLGSILLLVAMPQRLLREDIRH</sequence>
<feature type="transmembrane region" description="Helical" evidence="6">
    <location>
        <begin position="99"/>
        <end position="118"/>
    </location>
</feature>
<feature type="transmembrane region" description="Helical" evidence="6">
    <location>
        <begin position="380"/>
        <end position="402"/>
    </location>
</feature>
<keyword evidence="2" id="KW-0813">Transport</keyword>
<dbReference type="InterPro" id="IPR036259">
    <property type="entry name" value="MFS_trans_sf"/>
</dbReference>
<dbReference type="InterPro" id="IPR020846">
    <property type="entry name" value="MFS_dom"/>
</dbReference>
<feature type="transmembrane region" description="Helical" evidence="6">
    <location>
        <begin position="257"/>
        <end position="278"/>
    </location>
</feature>